<feature type="transmembrane region" description="Helical" evidence="8">
    <location>
        <begin position="108"/>
        <end position="126"/>
    </location>
</feature>
<keyword evidence="5 8" id="KW-0812">Transmembrane</keyword>
<reference evidence="9 10" key="1">
    <citation type="submission" date="2018-11" db="EMBL/GenBank/DDBJ databases">
        <title>Sequencing the genomes of 1000 actinobacteria strains.</title>
        <authorList>
            <person name="Klenk H.-P."/>
        </authorList>
    </citation>
    <scope>NUCLEOTIDE SEQUENCE [LARGE SCALE GENOMIC DNA]</scope>
    <source>
        <strain evidence="9 10">DSM 44348</strain>
    </source>
</reference>
<keyword evidence="7 8" id="KW-0472">Membrane</keyword>
<dbReference type="GO" id="GO:0033214">
    <property type="term" value="P:siderophore-iron import into cell"/>
    <property type="evidence" value="ECO:0007669"/>
    <property type="project" value="TreeGrafter"/>
</dbReference>
<evidence type="ECO:0000256" key="3">
    <source>
        <dbReference type="ARBA" id="ARBA00022448"/>
    </source>
</evidence>
<evidence type="ECO:0000256" key="7">
    <source>
        <dbReference type="ARBA" id="ARBA00023136"/>
    </source>
</evidence>
<feature type="transmembrane region" description="Helical" evidence="8">
    <location>
        <begin position="132"/>
        <end position="151"/>
    </location>
</feature>
<proteinExistence type="inferred from homology"/>
<feature type="transmembrane region" description="Helical" evidence="8">
    <location>
        <begin position="23"/>
        <end position="43"/>
    </location>
</feature>
<comment type="caution">
    <text evidence="9">The sequence shown here is derived from an EMBL/GenBank/DDBJ whole genome shotgun (WGS) entry which is preliminary data.</text>
</comment>
<dbReference type="InterPro" id="IPR000522">
    <property type="entry name" value="ABC_transptr_permease_BtuC"/>
</dbReference>
<dbReference type="Pfam" id="PF01032">
    <property type="entry name" value="FecCD"/>
    <property type="match status" value="1"/>
</dbReference>
<dbReference type="CDD" id="cd06550">
    <property type="entry name" value="TM_ABC_iron-siderophores_like"/>
    <property type="match status" value="1"/>
</dbReference>
<comment type="subcellular location">
    <subcellularLocation>
        <location evidence="1">Cell membrane</location>
        <topology evidence="1">Multi-pass membrane protein</topology>
    </subcellularLocation>
</comment>
<evidence type="ECO:0000313" key="10">
    <source>
        <dbReference type="Proteomes" id="UP000274843"/>
    </source>
</evidence>
<dbReference type="Gene3D" id="1.10.3470.10">
    <property type="entry name" value="ABC transporter involved in vitamin B12 uptake, BtuC"/>
    <property type="match status" value="1"/>
</dbReference>
<dbReference type="SUPFAM" id="SSF81345">
    <property type="entry name" value="ABC transporter involved in vitamin B12 uptake, BtuC"/>
    <property type="match status" value="1"/>
</dbReference>
<evidence type="ECO:0000256" key="8">
    <source>
        <dbReference type="SAM" id="Phobius"/>
    </source>
</evidence>
<keyword evidence="3" id="KW-0813">Transport</keyword>
<organism evidence="9 10">
    <name type="scientific">Amycolatopsis thermoflava</name>
    <dbReference type="NCBI Taxonomy" id="84480"/>
    <lineage>
        <taxon>Bacteria</taxon>
        <taxon>Bacillati</taxon>
        <taxon>Actinomycetota</taxon>
        <taxon>Actinomycetes</taxon>
        <taxon>Pseudonocardiales</taxon>
        <taxon>Pseudonocardiaceae</taxon>
        <taxon>Amycolatopsis</taxon>
        <taxon>Amycolatopsis methanolica group</taxon>
    </lineage>
</organism>
<evidence type="ECO:0000313" key="9">
    <source>
        <dbReference type="EMBL" id="ROS40474.1"/>
    </source>
</evidence>
<feature type="transmembrane region" description="Helical" evidence="8">
    <location>
        <begin position="288"/>
        <end position="307"/>
    </location>
</feature>
<evidence type="ECO:0000256" key="6">
    <source>
        <dbReference type="ARBA" id="ARBA00022989"/>
    </source>
</evidence>
<feature type="transmembrane region" description="Helical" evidence="8">
    <location>
        <begin position="319"/>
        <end position="339"/>
    </location>
</feature>
<dbReference type="EMBL" id="RKHY01000001">
    <property type="protein sequence ID" value="ROS40474.1"/>
    <property type="molecule type" value="Genomic_DNA"/>
</dbReference>
<keyword evidence="6 8" id="KW-1133">Transmembrane helix</keyword>
<dbReference type="PANTHER" id="PTHR30472:SF24">
    <property type="entry name" value="FERRIC ENTEROBACTIN TRANSPORT SYSTEM PERMEASE PROTEIN FEPG"/>
    <property type="match status" value="1"/>
</dbReference>
<dbReference type="GO" id="GO:0005886">
    <property type="term" value="C:plasma membrane"/>
    <property type="evidence" value="ECO:0007669"/>
    <property type="project" value="UniProtKB-SubCell"/>
</dbReference>
<evidence type="ECO:0000256" key="2">
    <source>
        <dbReference type="ARBA" id="ARBA00007935"/>
    </source>
</evidence>
<sequence length="342" mass="34983">MTHLPTAPRAATRLTARAANRRSFLVCVGLAVAILGFGVLALGTGSISVAPLDVVRTLLGNGSRITNFAVLDLRLPRVLIALAVGAALGMSGAVFQSLSRNPLGSPDIIGFNYGATTGGLLVILLFGGGTLAVSGGALAGGLVTAIAVYVLAWQRGVRGSRLVLVGIGISAILQAINFYLIVNAQIADVARATVWLTGSLNNLGWTQFWPLVIALVVLIPLLLAGARRLDMLEMGDDAAAALGVRVERSRVYLLIVGTAACAIATAAAGPIAFVSLTAPQLAKRLTRAAGAGILPAAWMGALLVLVADFAAQRVAGASTLPVGVATAALGGAYLGWLLWRRR</sequence>
<evidence type="ECO:0000256" key="1">
    <source>
        <dbReference type="ARBA" id="ARBA00004651"/>
    </source>
</evidence>
<dbReference type="Proteomes" id="UP000274843">
    <property type="component" value="Unassembled WGS sequence"/>
</dbReference>
<dbReference type="RefSeq" id="WP_027932670.1">
    <property type="nucleotide sequence ID" value="NZ_CBDRBK010000001.1"/>
</dbReference>
<name>A0A3N2GV03_9PSEU</name>
<dbReference type="GeneID" id="301844201"/>
<dbReference type="InterPro" id="IPR037294">
    <property type="entry name" value="ABC_BtuC-like"/>
</dbReference>
<dbReference type="GO" id="GO:0022857">
    <property type="term" value="F:transmembrane transporter activity"/>
    <property type="evidence" value="ECO:0007669"/>
    <property type="project" value="InterPro"/>
</dbReference>
<comment type="similarity">
    <text evidence="2">Belongs to the binding-protein-dependent transport system permease family. FecCD subfamily.</text>
</comment>
<evidence type="ECO:0000256" key="5">
    <source>
        <dbReference type="ARBA" id="ARBA00022692"/>
    </source>
</evidence>
<feature type="transmembrane region" description="Helical" evidence="8">
    <location>
        <begin position="251"/>
        <end position="276"/>
    </location>
</feature>
<keyword evidence="4" id="KW-1003">Cell membrane</keyword>
<dbReference type="AlphaFoldDB" id="A0A3N2GV03"/>
<feature type="transmembrane region" description="Helical" evidence="8">
    <location>
        <begin position="163"/>
        <end position="187"/>
    </location>
</feature>
<accession>A0A3N2GV03</accession>
<protein>
    <submittedName>
        <fullName evidence="9">Iron complex transport system permease protein</fullName>
    </submittedName>
</protein>
<dbReference type="PANTHER" id="PTHR30472">
    <property type="entry name" value="FERRIC ENTEROBACTIN TRANSPORT SYSTEM PERMEASE PROTEIN"/>
    <property type="match status" value="1"/>
</dbReference>
<keyword evidence="10" id="KW-1185">Reference proteome</keyword>
<feature type="transmembrane region" description="Helical" evidence="8">
    <location>
        <begin position="78"/>
        <end position="96"/>
    </location>
</feature>
<evidence type="ECO:0000256" key="4">
    <source>
        <dbReference type="ARBA" id="ARBA00022475"/>
    </source>
</evidence>
<feature type="transmembrane region" description="Helical" evidence="8">
    <location>
        <begin position="207"/>
        <end position="226"/>
    </location>
</feature>
<gene>
    <name evidence="9" type="ORF">EDD35_2810</name>
</gene>